<dbReference type="InterPro" id="IPR006418">
    <property type="entry name" value="NMN_Atrans_arc"/>
</dbReference>
<dbReference type="Gene3D" id="3.40.50.620">
    <property type="entry name" value="HUPs"/>
    <property type="match status" value="1"/>
</dbReference>
<comment type="similarity">
    <text evidence="1 4">Belongs to the archaeal NMN adenylyltransferase family.</text>
</comment>
<accession>A0A2K5AQC4</accession>
<dbReference type="GO" id="GO:0005524">
    <property type="term" value="F:ATP binding"/>
    <property type="evidence" value="ECO:0007669"/>
    <property type="project" value="UniProtKB-KW"/>
</dbReference>
<dbReference type="KEGG" id="ncv:NCAV_0639"/>
<dbReference type="GO" id="GO:0005737">
    <property type="term" value="C:cytoplasm"/>
    <property type="evidence" value="ECO:0007669"/>
    <property type="project" value="UniProtKB-SubCell"/>
</dbReference>
<comment type="subcellular location">
    <subcellularLocation>
        <location evidence="4">Cytoplasm</location>
    </subcellularLocation>
</comment>
<dbReference type="EMBL" id="LT981265">
    <property type="protein sequence ID" value="SPC33824.1"/>
    <property type="molecule type" value="Genomic_DNA"/>
</dbReference>
<evidence type="ECO:0000259" key="5">
    <source>
        <dbReference type="Pfam" id="PF01467"/>
    </source>
</evidence>
<dbReference type="UniPathway" id="UPA00253">
    <property type="reaction ID" value="UER00600"/>
</dbReference>
<evidence type="ECO:0000313" key="7">
    <source>
        <dbReference type="Proteomes" id="UP000236248"/>
    </source>
</evidence>
<keyword evidence="4" id="KW-0547">Nucleotide-binding</keyword>
<feature type="domain" description="Cytidyltransferase-like" evidence="5">
    <location>
        <begin position="6"/>
        <end position="140"/>
    </location>
</feature>
<keyword evidence="4" id="KW-0520">NAD</keyword>
<dbReference type="InterPro" id="IPR014729">
    <property type="entry name" value="Rossmann-like_a/b/a_fold"/>
</dbReference>
<dbReference type="NCBIfam" id="NF002243">
    <property type="entry name" value="PRK01153.1"/>
    <property type="match status" value="1"/>
</dbReference>
<dbReference type="RefSeq" id="WP_103287384.1">
    <property type="nucleotide sequence ID" value="NZ_LT981265.1"/>
</dbReference>
<dbReference type="HAMAP" id="MF_00243">
    <property type="entry name" value="NMN_adenylyltr"/>
    <property type="match status" value="1"/>
</dbReference>
<sequence>MERALMIGRFQPFHNGHLMLAREALKECDELIIAIASAQFNYLEKDPFTAGERVWMIHDALKDEYIDGGKSMIERCYILAIPNDENNARWYAHLRSYLPPFHLVYTGNEYVAMLLSKEGMRVKVPRLFNRDEYNASRIRTLMLEGREWRHLVPKAVAKVIDEINGVERLRIIARAESRPQEW</sequence>
<dbReference type="GeneID" id="41594714"/>
<dbReference type="EC" id="2.7.7.1" evidence="4"/>
<dbReference type="PANTHER" id="PTHR21342">
    <property type="entry name" value="PHOSPHOPANTETHEINE ADENYLYLTRANSFERASE"/>
    <property type="match status" value="1"/>
</dbReference>
<evidence type="ECO:0000256" key="2">
    <source>
        <dbReference type="ARBA" id="ARBA00022679"/>
    </source>
</evidence>
<keyword evidence="4" id="KW-0963">Cytoplasm</keyword>
<dbReference type="Proteomes" id="UP000236248">
    <property type="component" value="Chromosome NCAV"/>
</dbReference>
<evidence type="ECO:0000256" key="3">
    <source>
        <dbReference type="ARBA" id="ARBA00022695"/>
    </source>
</evidence>
<reference evidence="7" key="1">
    <citation type="submission" date="2018-01" db="EMBL/GenBank/DDBJ databases">
        <authorList>
            <person name="Kerou L M."/>
        </authorList>
    </citation>
    <scope>NUCLEOTIDE SEQUENCE [LARGE SCALE GENOMIC DNA]</scope>
    <source>
        <strain evidence="7">SCU2</strain>
    </source>
</reference>
<name>A0A2K5AQC4_9ARCH</name>
<dbReference type="AlphaFoldDB" id="A0A2K5AQC4"/>
<keyword evidence="2 4" id="KW-0808">Transferase</keyword>
<evidence type="ECO:0000256" key="1">
    <source>
        <dbReference type="ARBA" id="ARBA00010124"/>
    </source>
</evidence>
<dbReference type="PANTHER" id="PTHR21342:SF0">
    <property type="entry name" value="BIFUNCTIONAL NMN ADENYLYLTRANSFERASE_NUDIX HYDROLASE"/>
    <property type="match status" value="1"/>
</dbReference>
<evidence type="ECO:0000313" key="6">
    <source>
        <dbReference type="EMBL" id="SPC33824.1"/>
    </source>
</evidence>
<dbReference type="SUPFAM" id="SSF52374">
    <property type="entry name" value="Nucleotidylyl transferase"/>
    <property type="match status" value="1"/>
</dbReference>
<organism evidence="6 7">
    <name type="scientific">Candidatus Nitrosocaldus cavascurensis</name>
    <dbReference type="NCBI Taxonomy" id="2058097"/>
    <lineage>
        <taxon>Archaea</taxon>
        <taxon>Nitrososphaerota</taxon>
        <taxon>Nitrososphaeria</taxon>
        <taxon>Candidatus Nitrosocaldales</taxon>
        <taxon>Candidatus Nitrosocaldaceae</taxon>
        <taxon>Candidatus Nitrosocaldus</taxon>
    </lineage>
</organism>
<protein>
    <recommendedName>
        <fullName evidence="4">Nicotinamide-nucleotide adenylyltransferase</fullName>
        <ecNumber evidence="4">2.7.7.1</ecNumber>
    </recommendedName>
    <alternativeName>
        <fullName evidence="4">NAD(+) diphosphorylase</fullName>
    </alternativeName>
    <alternativeName>
        <fullName evidence="4">NAD(+) pyrophosphorylase</fullName>
    </alternativeName>
    <alternativeName>
        <fullName evidence="4">NMN adenylyltransferase</fullName>
    </alternativeName>
</protein>
<proteinExistence type="inferred from homology"/>
<keyword evidence="4" id="KW-0662">Pyridine nucleotide biosynthesis</keyword>
<evidence type="ECO:0000256" key="4">
    <source>
        <dbReference type="HAMAP-Rule" id="MF_00243"/>
    </source>
</evidence>
<keyword evidence="7" id="KW-1185">Reference proteome</keyword>
<dbReference type="GO" id="GO:0000309">
    <property type="term" value="F:nicotinamide-nucleotide adenylyltransferase activity"/>
    <property type="evidence" value="ECO:0007669"/>
    <property type="project" value="UniProtKB-UniRule"/>
</dbReference>
<comment type="catalytic activity">
    <reaction evidence="4">
        <text>beta-nicotinamide D-ribonucleotide + ATP + H(+) = diphosphate + NAD(+)</text>
        <dbReference type="Rhea" id="RHEA:21360"/>
        <dbReference type="ChEBI" id="CHEBI:14649"/>
        <dbReference type="ChEBI" id="CHEBI:15378"/>
        <dbReference type="ChEBI" id="CHEBI:30616"/>
        <dbReference type="ChEBI" id="CHEBI:33019"/>
        <dbReference type="ChEBI" id="CHEBI:57540"/>
        <dbReference type="EC" id="2.7.7.1"/>
    </reaction>
</comment>
<dbReference type="Pfam" id="PF01467">
    <property type="entry name" value="CTP_transf_like"/>
    <property type="match status" value="1"/>
</dbReference>
<dbReference type="GO" id="GO:0009435">
    <property type="term" value="P:NAD+ biosynthetic process"/>
    <property type="evidence" value="ECO:0007669"/>
    <property type="project" value="UniProtKB-UniRule"/>
</dbReference>
<dbReference type="InterPro" id="IPR004821">
    <property type="entry name" value="Cyt_trans-like"/>
</dbReference>
<comment type="pathway">
    <text evidence="4">Cofactor biosynthesis; NAD(+) biosynthesis; NAD(+) from nicotinamide D-ribonucleotide: step 1/1.</text>
</comment>
<dbReference type="NCBIfam" id="TIGR00125">
    <property type="entry name" value="cyt_tran_rel"/>
    <property type="match status" value="1"/>
</dbReference>
<keyword evidence="3 4" id="KW-0548">Nucleotidyltransferase</keyword>
<gene>
    <name evidence="6" type="ORF">NCAV_0639</name>
</gene>
<keyword evidence="4" id="KW-0067">ATP-binding</keyword>